<dbReference type="InterPro" id="IPR001737">
    <property type="entry name" value="KsgA/Erm"/>
</dbReference>
<dbReference type="GO" id="GO:0003723">
    <property type="term" value="F:RNA binding"/>
    <property type="evidence" value="ECO:0007669"/>
    <property type="project" value="UniProtKB-KW"/>
</dbReference>
<evidence type="ECO:0000256" key="5">
    <source>
        <dbReference type="ARBA" id="ARBA00022691"/>
    </source>
</evidence>
<keyword evidence="1" id="KW-0963">Cytoplasm</keyword>
<dbReference type="CDD" id="cd02440">
    <property type="entry name" value="AdoMet_MTases"/>
    <property type="match status" value="1"/>
</dbReference>
<keyword evidence="2" id="KW-0698">rRNA processing</keyword>
<proteinExistence type="predicted"/>
<dbReference type="Gene3D" id="1.10.8.100">
    <property type="entry name" value="Ribosomal RNA adenine dimethylase-like, domain 2"/>
    <property type="match status" value="1"/>
</dbReference>
<dbReference type="SMART" id="SM00650">
    <property type="entry name" value="rADc"/>
    <property type="match status" value="1"/>
</dbReference>
<dbReference type="AlphaFoldDB" id="A0A0F9USZ5"/>
<dbReference type="InterPro" id="IPR011530">
    <property type="entry name" value="rRNA_adenine_dimethylase"/>
</dbReference>
<evidence type="ECO:0000256" key="1">
    <source>
        <dbReference type="ARBA" id="ARBA00022490"/>
    </source>
</evidence>
<dbReference type="PANTHER" id="PTHR11727">
    <property type="entry name" value="DIMETHYLADENOSINE TRANSFERASE"/>
    <property type="match status" value="1"/>
</dbReference>
<dbReference type="PANTHER" id="PTHR11727:SF7">
    <property type="entry name" value="DIMETHYLADENOSINE TRANSFERASE-RELATED"/>
    <property type="match status" value="1"/>
</dbReference>
<dbReference type="Gene3D" id="3.40.50.150">
    <property type="entry name" value="Vaccinia Virus protein VP39"/>
    <property type="match status" value="1"/>
</dbReference>
<dbReference type="GO" id="GO:0000179">
    <property type="term" value="F:rRNA (adenine-N6,N6-)-dimethyltransferase activity"/>
    <property type="evidence" value="ECO:0007669"/>
    <property type="project" value="InterPro"/>
</dbReference>
<dbReference type="NCBIfam" id="TIGR00755">
    <property type="entry name" value="ksgA"/>
    <property type="match status" value="1"/>
</dbReference>
<evidence type="ECO:0000256" key="4">
    <source>
        <dbReference type="ARBA" id="ARBA00022679"/>
    </source>
</evidence>
<evidence type="ECO:0000256" key="6">
    <source>
        <dbReference type="ARBA" id="ARBA00022884"/>
    </source>
</evidence>
<dbReference type="PROSITE" id="PS51689">
    <property type="entry name" value="SAM_RNA_A_N6_MT"/>
    <property type="match status" value="1"/>
</dbReference>
<dbReference type="InterPro" id="IPR029063">
    <property type="entry name" value="SAM-dependent_MTases_sf"/>
</dbReference>
<comment type="caution">
    <text evidence="8">The sequence shown here is derived from an EMBL/GenBank/DDBJ whole genome shotgun (WGS) entry which is preliminary data.</text>
</comment>
<dbReference type="GO" id="GO:0005829">
    <property type="term" value="C:cytosol"/>
    <property type="evidence" value="ECO:0007669"/>
    <property type="project" value="TreeGrafter"/>
</dbReference>
<dbReference type="Pfam" id="PF00398">
    <property type="entry name" value="RrnaAD"/>
    <property type="match status" value="1"/>
</dbReference>
<evidence type="ECO:0000256" key="2">
    <source>
        <dbReference type="ARBA" id="ARBA00022552"/>
    </source>
</evidence>
<reference evidence="8" key="1">
    <citation type="journal article" date="2015" name="Nature">
        <title>Complex archaea that bridge the gap between prokaryotes and eukaryotes.</title>
        <authorList>
            <person name="Spang A."/>
            <person name="Saw J.H."/>
            <person name="Jorgensen S.L."/>
            <person name="Zaremba-Niedzwiedzka K."/>
            <person name="Martijn J."/>
            <person name="Lind A.E."/>
            <person name="van Eijk R."/>
            <person name="Schleper C."/>
            <person name="Guy L."/>
            <person name="Ettema T.J."/>
        </authorList>
    </citation>
    <scope>NUCLEOTIDE SEQUENCE</scope>
</reference>
<dbReference type="SUPFAM" id="SSF53335">
    <property type="entry name" value="S-adenosyl-L-methionine-dependent methyltransferases"/>
    <property type="match status" value="1"/>
</dbReference>
<name>A0A0F9USZ5_9ZZZZ</name>
<keyword evidence="5" id="KW-0949">S-adenosyl-L-methionine</keyword>
<gene>
    <name evidence="8" type="ORF">LCGC14_0225700</name>
</gene>
<sequence length="295" mass="31324">MQTLRELRGLFEAQGIHPRKRWGQSFLIDRNLMMRLVELADCEGVGTVLEVGPATGSLTEELLARAGRVVACEIDRGLADILRRRLGDRPNLTIVVGDILAGKHALAPAAMQAVGPDAHLVANLPYSIATPLVALCLQSAWRALAGGAEVCRFDRLTFTVQKEVADRLAASPGGSDYGPISVLISLLAKLTPGSVVPANAFWPAPKIASRIVRIDFDADAAGRIGDLDGLMDVVRTAFSQRRKQVGTIFRRDEAVSQALKVVGIDPVSRAQRIEPEQFAALAAAAHAAGGGAGDN</sequence>
<dbReference type="InterPro" id="IPR020598">
    <property type="entry name" value="rRNA_Ade_methylase_Trfase_N"/>
</dbReference>
<keyword evidence="4" id="KW-0808">Transferase</keyword>
<evidence type="ECO:0000259" key="7">
    <source>
        <dbReference type="SMART" id="SM00650"/>
    </source>
</evidence>
<keyword evidence="3" id="KW-0489">Methyltransferase</keyword>
<evidence type="ECO:0000256" key="3">
    <source>
        <dbReference type="ARBA" id="ARBA00022603"/>
    </source>
</evidence>
<dbReference type="InterPro" id="IPR023165">
    <property type="entry name" value="rRNA_Ade_diMease-like_C"/>
</dbReference>
<evidence type="ECO:0000313" key="8">
    <source>
        <dbReference type="EMBL" id="KKN90627.1"/>
    </source>
</evidence>
<dbReference type="EMBL" id="LAZR01000108">
    <property type="protein sequence ID" value="KKN90627.1"/>
    <property type="molecule type" value="Genomic_DNA"/>
</dbReference>
<organism evidence="8">
    <name type="scientific">marine sediment metagenome</name>
    <dbReference type="NCBI Taxonomy" id="412755"/>
    <lineage>
        <taxon>unclassified sequences</taxon>
        <taxon>metagenomes</taxon>
        <taxon>ecological metagenomes</taxon>
    </lineage>
</organism>
<protein>
    <recommendedName>
        <fullName evidence="7">Ribosomal RNA adenine methylase transferase N-terminal domain-containing protein</fullName>
    </recommendedName>
</protein>
<keyword evidence="6" id="KW-0694">RNA-binding</keyword>
<feature type="domain" description="Ribosomal RNA adenine methylase transferase N-terminal" evidence="7">
    <location>
        <begin position="32"/>
        <end position="218"/>
    </location>
</feature>
<accession>A0A0F9USZ5</accession>